<dbReference type="InterPro" id="IPR008966">
    <property type="entry name" value="Adhesion_dom_sf"/>
</dbReference>
<feature type="domain" description="Fimbrial-type adhesion" evidence="4">
    <location>
        <begin position="251"/>
        <end position="406"/>
    </location>
</feature>
<comment type="subcellular location">
    <subcellularLocation>
        <location evidence="1">Fimbrium</location>
    </subcellularLocation>
</comment>
<dbReference type="SUPFAM" id="SSF49401">
    <property type="entry name" value="Bacterial adhesins"/>
    <property type="match status" value="1"/>
</dbReference>
<evidence type="ECO:0000313" key="6">
    <source>
        <dbReference type="EMBL" id="QKQ46760.1"/>
    </source>
</evidence>
<name>A0A6N0JIZ8_ACHDE</name>
<dbReference type="RefSeq" id="WP_174716063.1">
    <property type="nucleotide sequence ID" value="NZ_CP054569.1"/>
</dbReference>
<gene>
    <name evidence="6" type="ORF">FOC81_08660</name>
</gene>
<dbReference type="Pfam" id="PF22003">
    <property type="entry name" value="MrkDrd"/>
    <property type="match status" value="1"/>
</dbReference>
<evidence type="ECO:0000256" key="3">
    <source>
        <dbReference type="ARBA" id="ARBA00023263"/>
    </source>
</evidence>
<dbReference type="InterPro" id="IPR054160">
    <property type="entry name" value="MrkD_recept-bd"/>
</dbReference>
<accession>A0A6N0JIZ8</accession>
<dbReference type="AlphaFoldDB" id="A0A6N0JIZ8"/>
<organism evidence="6 7">
    <name type="scientific">Achromobacter denitrificans</name>
    <name type="common">Alcaligenes denitrificans</name>
    <dbReference type="NCBI Taxonomy" id="32002"/>
    <lineage>
        <taxon>Bacteria</taxon>
        <taxon>Pseudomonadati</taxon>
        <taxon>Pseudomonadota</taxon>
        <taxon>Betaproteobacteria</taxon>
        <taxon>Burkholderiales</taxon>
        <taxon>Alcaligenaceae</taxon>
        <taxon>Achromobacter</taxon>
    </lineage>
</organism>
<sequence length="406" mass="42064">MFDLRLPVARAALGGPCGQALAGAALAVCLAVPGEAATVYRPVQDCKVQRLAEGVTAGGPWNPPQVGNIGAGVPVGTVLARRAIAISSQYRYSRDVTGPGAHQVHGGYWSGPPVTGNSIVPTNVPGIGVRVKLGDAWELKFESAAVRAYRTRSLETQLEYPQLDTMESHVIVELVVTGTVPSGAHLVTGQDPNFPASKMWIRAVQMASQPAIGADIANETGQLPSSGAVCRSDAWFSIDELITVGTQPPLVTAVCNVDARYVGYGREVVMGLVGLGSFPRPGARAGAVPFSISLSDCAAGARPKLALYAGAQGRVPGVPALKVDPGGARNVGIVLTRQGETTPLAIGAGAGDLTFYPFSGSPAVQGATADFNLEAHYQRTDHDTPGQPGVRPGPANSSVRFQVRYD</sequence>
<dbReference type="Gene3D" id="2.60.40.1090">
    <property type="entry name" value="Fimbrial-type adhesion domain"/>
    <property type="match status" value="1"/>
</dbReference>
<dbReference type="GO" id="GO:0043709">
    <property type="term" value="P:cell adhesion involved in single-species biofilm formation"/>
    <property type="evidence" value="ECO:0007669"/>
    <property type="project" value="TreeGrafter"/>
</dbReference>
<dbReference type="InterPro" id="IPR050263">
    <property type="entry name" value="Bact_Fimbrial_Adh_Pro"/>
</dbReference>
<dbReference type="InterPro" id="IPR000259">
    <property type="entry name" value="Adhesion_dom_fimbrial"/>
</dbReference>
<reference evidence="6 7" key="1">
    <citation type="submission" date="2020-05" db="EMBL/GenBank/DDBJ databases">
        <title>FDA dAtabase for Regulatory Grade micrObial Sequences (FDA-ARGOS): Supporting development and validation of Infectious Disease Dx tests.</title>
        <authorList>
            <person name="Sproer C."/>
            <person name="Gronow S."/>
            <person name="Severitt S."/>
            <person name="Schroder I."/>
            <person name="Tallon L."/>
            <person name="Sadzewicz L."/>
            <person name="Zhao X."/>
            <person name="Vavikolanu K."/>
            <person name="Mehta A."/>
            <person name="Aluvathingal J."/>
            <person name="Nadendla S."/>
            <person name="Myers T."/>
            <person name="Yan Y."/>
            <person name="Sichtig H."/>
        </authorList>
    </citation>
    <scope>NUCLEOTIDE SEQUENCE [LARGE SCALE GENOMIC DNA]</scope>
    <source>
        <strain evidence="6 7">FDAARGOS_787</strain>
    </source>
</reference>
<evidence type="ECO:0000313" key="7">
    <source>
        <dbReference type="Proteomes" id="UP000509782"/>
    </source>
</evidence>
<comment type="similarity">
    <text evidence="2">Belongs to the fimbrial protein family.</text>
</comment>
<dbReference type="InterPro" id="IPR036937">
    <property type="entry name" value="Adhesion_dom_fimbrial_sf"/>
</dbReference>
<evidence type="ECO:0000256" key="2">
    <source>
        <dbReference type="ARBA" id="ARBA00006671"/>
    </source>
</evidence>
<dbReference type="Gene3D" id="2.60.40.3310">
    <property type="match status" value="1"/>
</dbReference>
<dbReference type="Pfam" id="PF00419">
    <property type="entry name" value="Fimbrial"/>
    <property type="match status" value="1"/>
</dbReference>
<feature type="domain" description="MrkD-like receptor binding" evidence="5">
    <location>
        <begin position="72"/>
        <end position="194"/>
    </location>
</feature>
<dbReference type="PANTHER" id="PTHR33420:SF14">
    <property type="entry name" value="TYPE 1 FIMBRIN D-MANNOSE SPECIFIC ADHESIN"/>
    <property type="match status" value="1"/>
</dbReference>
<evidence type="ECO:0000259" key="5">
    <source>
        <dbReference type="Pfam" id="PF22003"/>
    </source>
</evidence>
<evidence type="ECO:0000259" key="4">
    <source>
        <dbReference type="Pfam" id="PF00419"/>
    </source>
</evidence>
<protein>
    <submittedName>
        <fullName evidence="6">Type 1 fimbrial protein</fullName>
    </submittedName>
</protein>
<dbReference type="Proteomes" id="UP000509782">
    <property type="component" value="Chromosome"/>
</dbReference>
<keyword evidence="3" id="KW-0281">Fimbrium</keyword>
<evidence type="ECO:0000256" key="1">
    <source>
        <dbReference type="ARBA" id="ARBA00004561"/>
    </source>
</evidence>
<dbReference type="EMBL" id="CP054569">
    <property type="protein sequence ID" value="QKQ46760.1"/>
    <property type="molecule type" value="Genomic_DNA"/>
</dbReference>
<dbReference type="GO" id="GO:0009289">
    <property type="term" value="C:pilus"/>
    <property type="evidence" value="ECO:0007669"/>
    <property type="project" value="UniProtKB-SubCell"/>
</dbReference>
<dbReference type="PANTHER" id="PTHR33420">
    <property type="entry name" value="FIMBRIAL SUBUNIT ELFA-RELATED"/>
    <property type="match status" value="1"/>
</dbReference>
<proteinExistence type="inferred from homology"/>